<dbReference type="Proteomes" id="UP001342826">
    <property type="component" value="Unassembled WGS sequence"/>
</dbReference>
<feature type="transmembrane region" description="Helical" evidence="3">
    <location>
        <begin position="6"/>
        <end position="26"/>
    </location>
</feature>
<dbReference type="RefSeq" id="WP_328016008.1">
    <property type="nucleotide sequence ID" value="NZ_JARTFS010000024.1"/>
</dbReference>
<comment type="caution">
    <text evidence="5">The sequence shown here is derived from an EMBL/GenBank/DDBJ whole genome shotgun (WGS) entry which is preliminary data.</text>
</comment>
<dbReference type="Pfam" id="PF00892">
    <property type="entry name" value="EamA"/>
    <property type="match status" value="1"/>
</dbReference>
<protein>
    <submittedName>
        <fullName evidence="5">EamA family transporter</fullName>
    </submittedName>
</protein>
<keyword evidence="3" id="KW-0812">Transmembrane</keyword>
<evidence type="ECO:0000313" key="5">
    <source>
        <dbReference type="EMBL" id="MED4404089.1"/>
    </source>
</evidence>
<evidence type="ECO:0000259" key="4">
    <source>
        <dbReference type="Pfam" id="PF00892"/>
    </source>
</evidence>
<reference evidence="5 6" key="1">
    <citation type="submission" date="2023-03" db="EMBL/GenBank/DDBJ databases">
        <title>Bacillus Genome Sequencing.</title>
        <authorList>
            <person name="Dunlap C."/>
        </authorList>
    </citation>
    <scope>NUCLEOTIDE SEQUENCE [LARGE SCALE GENOMIC DNA]</scope>
    <source>
        <strain evidence="5 6">NRS-1717</strain>
    </source>
</reference>
<comment type="subcellular location">
    <subcellularLocation>
        <location evidence="1">Endomembrane system</location>
        <topology evidence="1">Multi-pass membrane protein</topology>
    </subcellularLocation>
</comment>
<dbReference type="EMBL" id="JARTFS010000024">
    <property type="protein sequence ID" value="MED4404089.1"/>
    <property type="molecule type" value="Genomic_DNA"/>
</dbReference>
<evidence type="ECO:0000313" key="6">
    <source>
        <dbReference type="Proteomes" id="UP001342826"/>
    </source>
</evidence>
<dbReference type="Gene3D" id="1.10.3730.20">
    <property type="match status" value="1"/>
</dbReference>
<keyword evidence="3" id="KW-1133">Transmembrane helix</keyword>
<organism evidence="5 6">
    <name type="scientific">Metabacillus fastidiosus</name>
    <dbReference type="NCBI Taxonomy" id="1458"/>
    <lineage>
        <taxon>Bacteria</taxon>
        <taxon>Bacillati</taxon>
        <taxon>Bacillota</taxon>
        <taxon>Bacilli</taxon>
        <taxon>Bacillales</taxon>
        <taxon>Bacillaceae</taxon>
        <taxon>Metabacillus</taxon>
    </lineage>
</organism>
<proteinExistence type="inferred from homology"/>
<accession>A0ABU6P416</accession>
<keyword evidence="3" id="KW-0472">Membrane</keyword>
<evidence type="ECO:0000256" key="3">
    <source>
        <dbReference type="SAM" id="Phobius"/>
    </source>
</evidence>
<dbReference type="InterPro" id="IPR037185">
    <property type="entry name" value="EmrE-like"/>
</dbReference>
<feature type="transmembrane region" description="Helical" evidence="3">
    <location>
        <begin position="62"/>
        <end position="83"/>
    </location>
</feature>
<sequence length="101" mass="11038">MLNLSSVSLTAIAALMTGFLGTLFLYEALKRIRFSVANVMRATSPIILAFVSYPFFPVKLTTLNIFGAVILILSVLIIGVVDFKKHSTLNKKNSDETALES</sequence>
<comment type="similarity">
    <text evidence="2">Belongs to the EamA transporter family.</text>
</comment>
<evidence type="ECO:0000256" key="1">
    <source>
        <dbReference type="ARBA" id="ARBA00004127"/>
    </source>
</evidence>
<dbReference type="InterPro" id="IPR000620">
    <property type="entry name" value="EamA_dom"/>
</dbReference>
<dbReference type="SUPFAM" id="SSF103481">
    <property type="entry name" value="Multidrug resistance efflux transporter EmrE"/>
    <property type="match status" value="1"/>
</dbReference>
<feature type="transmembrane region" description="Helical" evidence="3">
    <location>
        <begin position="38"/>
        <end position="56"/>
    </location>
</feature>
<feature type="domain" description="EamA" evidence="4">
    <location>
        <begin position="9"/>
        <end position="78"/>
    </location>
</feature>
<evidence type="ECO:0000256" key="2">
    <source>
        <dbReference type="ARBA" id="ARBA00007362"/>
    </source>
</evidence>
<name>A0ABU6P416_9BACI</name>
<gene>
    <name evidence="5" type="ORF">P9271_22645</name>
</gene>
<keyword evidence="6" id="KW-1185">Reference proteome</keyword>